<proteinExistence type="predicted"/>
<dbReference type="Proteomes" id="UP000221511">
    <property type="component" value="Segment"/>
</dbReference>
<accession>A0A1B0XVR0</accession>
<sequence length="55" mass="6624">MYNYIKYAEKKDMNGLSNVIQKKLQQEYNNHPKVVNHIETIKKNEALIKVLKEYK</sequence>
<organism evidence="1 2">
    <name type="scientific">Campylobacter phage PC5</name>
    <dbReference type="NCBI Taxonomy" id="1541690"/>
    <lineage>
        <taxon>Viruses</taxon>
        <taxon>Duplodnaviria</taxon>
        <taxon>Heunggongvirae</taxon>
        <taxon>Uroviricota</taxon>
        <taxon>Caudoviricetes</taxon>
        <taxon>Connertonviridae</taxon>
        <taxon>Fletchervirus</taxon>
        <taxon>Fletchervirus PC5</taxon>
    </lineage>
</organism>
<keyword evidence="2" id="KW-1185">Reference proteome</keyword>
<evidence type="ECO:0000313" key="1">
    <source>
        <dbReference type="EMBL" id="ANH51237.1"/>
    </source>
</evidence>
<gene>
    <name evidence="1" type="ORF">PC5_00118</name>
</gene>
<reference evidence="1 2" key="1">
    <citation type="submission" date="2016-05" db="EMBL/GenBank/DDBJ databases">
        <title>Campylobacter bacteriophages isolated in Slovenia.</title>
        <authorList>
            <person name="Janez N."/>
            <person name="Peterka M."/>
            <person name="Accetto T."/>
        </authorList>
    </citation>
    <scope>NUCLEOTIDE SEQUENCE [LARGE SCALE GENOMIC DNA]</scope>
</reference>
<evidence type="ECO:0000313" key="2">
    <source>
        <dbReference type="Proteomes" id="UP000221511"/>
    </source>
</evidence>
<dbReference type="EMBL" id="KX229736">
    <property type="protein sequence ID" value="ANH51237.1"/>
    <property type="molecule type" value="Genomic_DNA"/>
</dbReference>
<protein>
    <submittedName>
        <fullName evidence="1">Uncharacterized protein</fullName>
    </submittedName>
</protein>
<name>A0A1B0XVR0_9CAUD</name>